<evidence type="ECO:0000313" key="2">
    <source>
        <dbReference type="Proteomes" id="UP000178815"/>
    </source>
</evidence>
<dbReference type="EMBL" id="MFKU01000014">
    <property type="protein sequence ID" value="OGG48364.1"/>
    <property type="molecule type" value="Genomic_DNA"/>
</dbReference>
<organism evidence="1 2">
    <name type="scientific">Candidatus Kaiserbacteria bacterium RIFCSPHIGHO2_01_FULL_53_31</name>
    <dbReference type="NCBI Taxonomy" id="1798481"/>
    <lineage>
        <taxon>Bacteria</taxon>
        <taxon>Candidatus Kaiseribacteriota</taxon>
    </lineage>
</organism>
<comment type="caution">
    <text evidence="1">The sequence shown here is derived from an EMBL/GenBank/DDBJ whole genome shotgun (WGS) entry which is preliminary data.</text>
</comment>
<proteinExistence type="predicted"/>
<dbReference type="Proteomes" id="UP000178815">
    <property type="component" value="Unassembled WGS sequence"/>
</dbReference>
<dbReference type="STRING" id="1798481.A2678_02925"/>
<reference evidence="1 2" key="1">
    <citation type="journal article" date="2016" name="Nat. Commun.">
        <title>Thousands of microbial genomes shed light on interconnected biogeochemical processes in an aquifer system.</title>
        <authorList>
            <person name="Anantharaman K."/>
            <person name="Brown C.T."/>
            <person name="Hug L.A."/>
            <person name="Sharon I."/>
            <person name="Castelle C.J."/>
            <person name="Probst A.J."/>
            <person name="Thomas B.C."/>
            <person name="Singh A."/>
            <person name="Wilkins M.J."/>
            <person name="Karaoz U."/>
            <person name="Brodie E.L."/>
            <person name="Williams K.H."/>
            <person name="Hubbard S.S."/>
            <person name="Banfield J.F."/>
        </authorList>
    </citation>
    <scope>NUCLEOTIDE SEQUENCE [LARGE SCALE GENOMIC DNA]</scope>
</reference>
<accession>A0A1F6CGH0</accession>
<evidence type="ECO:0000313" key="1">
    <source>
        <dbReference type="EMBL" id="OGG48364.1"/>
    </source>
</evidence>
<sequence>MEDVNNAYVCARRIIVEIDLPERCANEFKREFHAKFTEDGEYSEDIETRMVGSHQKEDQCTVIFRTSEEEEGRIYKFCELFFLDRNISFHI</sequence>
<name>A0A1F6CGH0_9BACT</name>
<dbReference type="AlphaFoldDB" id="A0A1F6CGH0"/>
<gene>
    <name evidence="1" type="ORF">A2678_02925</name>
</gene>
<protein>
    <submittedName>
        <fullName evidence="1">Uncharacterized protein</fullName>
    </submittedName>
</protein>